<keyword evidence="1" id="KW-0732">Signal</keyword>
<gene>
    <name evidence="2" type="ORF">HHL11_06915</name>
</gene>
<proteinExistence type="predicted"/>
<keyword evidence="3" id="KW-1185">Reference proteome</keyword>
<dbReference type="AlphaFoldDB" id="A0A848GYS8"/>
<dbReference type="EMBL" id="JABBFX010000001">
    <property type="protein sequence ID" value="NML43474.1"/>
    <property type="molecule type" value="Genomic_DNA"/>
</dbReference>
<reference evidence="2 3" key="1">
    <citation type="submission" date="2020-04" db="EMBL/GenBank/DDBJ databases">
        <title>Ramlibacter sp. G-1-2-2 isolated from soil.</title>
        <authorList>
            <person name="Dahal R.H."/>
        </authorList>
    </citation>
    <scope>NUCLEOTIDE SEQUENCE [LARGE SCALE GENOMIC DNA]</scope>
    <source>
        <strain evidence="2 3">G-1-2-2</strain>
    </source>
</reference>
<organism evidence="2 3">
    <name type="scientific">Ramlibacter agri</name>
    <dbReference type="NCBI Taxonomy" id="2728837"/>
    <lineage>
        <taxon>Bacteria</taxon>
        <taxon>Pseudomonadati</taxon>
        <taxon>Pseudomonadota</taxon>
        <taxon>Betaproteobacteria</taxon>
        <taxon>Burkholderiales</taxon>
        <taxon>Comamonadaceae</taxon>
        <taxon>Ramlibacter</taxon>
    </lineage>
</organism>
<dbReference type="RefSeq" id="WP_169417678.1">
    <property type="nucleotide sequence ID" value="NZ_JABBFX010000001.1"/>
</dbReference>
<feature type="signal peptide" evidence="1">
    <location>
        <begin position="1"/>
        <end position="27"/>
    </location>
</feature>
<sequence length="145" mass="16249">MLLAVLLFILVSSLAASSLFVSQGTQARREKEEQLLFVGDQFRKALLSYYNSIPPGGARALPRSLDELLADQRFPVPIQHLRRLYLDPMTGRADWRLLMANGQILGVSSTSEQSPIKSGGFSRPYEGFARAKSYSDWIFRLDLPS</sequence>
<comment type="caution">
    <text evidence="2">The sequence shown here is derived from an EMBL/GenBank/DDBJ whole genome shotgun (WGS) entry which is preliminary data.</text>
</comment>
<name>A0A848GYS8_9BURK</name>
<evidence type="ECO:0000313" key="2">
    <source>
        <dbReference type="EMBL" id="NML43474.1"/>
    </source>
</evidence>
<evidence type="ECO:0000313" key="3">
    <source>
        <dbReference type="Proteomes" id="UP000541185"/>
    </source>
</evidence>
<feature type="chain" id="PRO_5032772798" evidence="1">
    <location>
        <begin position="28"/>
        <end position="145"/>
    </location>
</feature>
<evidence type="ECO:0000256" key="1">
    <source>
        <dbReference type="SAM" id="SignalP"/>
    </source>
</evidence>
<dbReference type="Proteomes" id="UP000541185">
    <property type="component" value="Unassembled WGS sequence"/>
</dbReference>
<protein>
    <submittedName>
        <fullName evidence="2">Type II secretion system protein</fullName>
    </submittedName>
</protein>
<accession>A0A848GYS8</accession>